<keyword evidence="1" id="KW-0812">Transmembrane</keyword>
<evidence type="ECO:0000313" key="3">
    <source>
        <dbReference type="Proteomes" id="UP001497482"/>
    </source>
</evidence>
<feature type="transmembrane region" description="Helical" evidence="1">
    <location>
        <begin position="72"/>
        <end position="96"/>
    </location>
</feature>
<keyword evidence="1" id="KW-0472">Membrane</keyword>
<dbReference type="EMBL" id="OZ035828">
    <property type="protein sequence ID" value="CAL1609368.1"/>
    <property type="molecule type" value="Genomic_DNA"/>
</dbReference>
<keyword evidence="3" id="KW-1185">Reference proteome</keyword>
<keyword evidence="1" id="KW-1133">Transmembrane helix</keyword>
<accession>A0AAV2M7P5</accession>
<reference evidence="2 3" key="1">
    <citation type="submission" date="2024-04" db="EMBL/GenBank/DDBJ databases">
        <authorList>
            <person name="Waldvogel A.-M."/>
            <person name="Schoenle A."/>
        </authorList>
    </citation>
    <scope>NUCLEOTIDE SEQUENCE [LARGE SCALE GENOMIC DNA]</scope>
</reference>
<sequence length="99" mass="10588">MVYIYGVRGSFGLRGVGWGGAWGLTGLEWDWVLWMRGKGWGWGMRASGGRCTLLDASGGVEDFDGGCYVWPLWVGTSFLACCLGWGGGGAFLVWVLGDG</sequence>
<organism evidence="2 3">
    <name type="scientific">Knipowitschia caucasica</name>
    <name type="common">Caucasian dwarf goby</name>
    <name type="synonym">Pomatoschistus caucasicus</name>
    <dbReference type="NCBI Taxonomy" id="637954"/>
    <lineage>
        <taxon>Eukaryota</taxon>
        <taxon>Metazoa</taxon>
        <taxon>Chordata</taxon>
        <taxon>Craniata</taxon>
        <taxon>Vertebrata</taxon>
        <taxon>Euteleostomi</taxon>
        <taxon>Actinopterygii</taxon>
        <taxon>Neopterygii</taxon>
        <taxon>Teleostei</taxon>
        <taxon>Neoteleostei</taxon>
        <taxon>Acanthomorphata</taxon>
        <taxon>Gobiaria</taxon>
        <taxon>Gobiiformes</taxon>
        <taxon>Gobioidei</taxon>
        <taxon>Gobiidae</taxon>
        <taxon>Gobiinae</taxon>
        <taxon>Knipowitschia</taxon>
    </lineage>
</organism>
<evidence type="ECO:0000256" key="1">
    <source>
        <dbReference type="SAM" id="Phobius"/>
    </source>
</evidence>
<dbReference type="Proteomes" id="UP001497482">
    <property type="component" value="Chromosome 6"/>
</dbReference>
<dbReference type="AlphaFoldDB" id="A0AAV2M7P5"/>
<gene>
    <name evidence="2" type="ORF">KC01_LOCUS36130</name>
</gene>
<protein>
    <submittedName>
        <fullName evidence="2">Uncharacterized protein</fullName>
    </submittedName>
</protein>
<name>A0AAV2M7P5_KNICA</name>
<evidence type="ECO:0000313" key="2">
    <source>
        <dbReference type="EMBL" id="CAL1609368.1"/>
    </source>
</evidence>
<proteinExistence type="predicted"/>